<sequence>MKIALIGSPGSGKSTFAKKLTTATAWPVLSLDYYWHQMDYSETASEKLLQIQMDFMAQNKDWVIDGNYSHTMAPRMVQADITIWFQISPLVAVKRVVGRSLQDRHNGHNRPEMAPNFEEHFDREYWEFIKFIWHYPKSHNQYVRELHQKVAPNKPLLLLHQADKAQVLQQLVTNPGTLLTKLSEL</sequence>
<dbReference type="Pfam" id="PF13671">
    <property type="entry name" value="AAA_33"/>
    <property type="match status" value="1"/>
</dbReference>
<dbReference type="InterPro" id="IPR027417">
    <property type="entry name" value="P-loop_NTPase"/>
</dbReference>
<dbReference type="SUPFAM" id="SSF52540">
    <property type="entry name" value="P-loop containing nucleoside triphosphate hydrolases"/>
    <property type="match status" value="1"/>
</dbReference>
<dbReference type="Gene3D" id="3.40.50.300">
    <property type="entry name" value="P-loop containing nucleotide triphosphate hydrolases"/>
    <property type="match status" value="1"/>
</dbReference>
<dbReference type="PANTHER" id="PTHR37816:SF3">
    <property type="entry name" value="MODULATES DNA TOPOLOGY"/>
    <property type="match status" value="1"/>
</dbReference>
<evidence type="ECO:0000313" key="1">
    <source>
        <dbReference type="EMBL" id="MFD1411185.1"/>
    </source>
</evidence>
<reference evidence="2" key="1">
    <citation type="journal article" date="2019" name="Int. J. Syst. Evol. Microbiol.">
        <title>The Global Catalogue of Microorganisms (GCM) 10K type strain sequencing project: providing services to taxonomists for standard genome sequencing and annotation.</title>
        <authorList>
            <consortium name="The Broad Institute Genomics Platform"/>
            <consortium name="The Broad Institute Genome Sequencing Center for Infectious Disease"/>
            <person name="Wu L."/>
            <person name="Ma J."/>
        </authorList>
    </citation>
    <scope>NUCLEOTIDE SEQUENCE [LARGE SCALE GENOMIC DNA]</scope>
    <source>
        <strain evidence="2">CCM 8937</strain>
    </source>
</reference>
<organism evidence="1 2">
    <name type="scientific">Lapidilactobacillus gannanensis</name>
    <dbReference type="NCBI Taxonomy" id="2486002"/>
    <lineage>
        <taxon>Bacteria</taxon>
        <taxon>Bacillati</taxon>
        <taxon>Bacillota</taxon>
        <taxon>Bacilli</taxon>
        <taxon>Lactobacillales</taxon>
        <taxon>Lactobacillaceae</taxon>
        <taxon>Lapidilactobacillus</taxon>
    </lineage>
</organism>
<dbReference type="PANTHER" id="PTHR37816">
    <property type="entry name" value="YALI0E33011P"/>
    <property type="match status" value="1"/>
</dbReference>
<dbReference type="Proteomes" id="UP001597191">
    <property type="component" value="Unassembled WGS sequence"/>
</dbReference>
<evidence type="ECO:0000313" key="2">
    <source>
        <dbReference type="Proteomes" id="UP001597191"/>
    </source>
</evidence>
<dbReference type="InterPro" id="IPR052922">
    <property type="entry name" value="Cytidylate_Kinase-2"/>
</dbReference>
<protein>
    <submittedName>
        <fullName evidence="1">AAA family ATPase</fullName>
    </submittedName>
</protein>
<proteinExistence type="predicted"/>
<gene>
    <name evidence="1" type="ORF">ACFQ4R_06175</name>
</gene>
<dbReference type="RefSeq" id="WP_125648637.1">
    <property type="nucleotide sequence ID" value="NZ_JBHTOH010000037.1"/>
</dbReference>
<name>A0ABW4BNN8_9LACO</name>
<accession>A0ABW4BNN8</accession>
<keyword evidence="2" id="KW-1185">Reference proteome</keyword>
<dbReference type="EMBL" id="JBHTOH010000037">
    <property type="protein sequence ID" value="MFD1411185.1"/>
    <property type="molecule type" value="Genomic_DNA"/>
</dbReference>
<comment type="caution">
    <text evidence="1">The sequence shown here is derived from an EMBL/GenBank/DDBJ whole genome shotgun (WGS) entry which is preliminary data.</text>
</comment>